<comment type="subcellular location">
    <subcellularLocation>
        <location evidence="1">Cell outer membrane</location>
    </subcellularLocation>
</comment>
<dbReference type="InterPro" id="IPR033985">
    <property type="entry name" value="SusD-like_N"/>
</dbReference>
<feature type="domain" description="RagB/SusD" evidence="6">
    <location>
        <begin position="363"/>
        <end position="441"/>
    </location>
</feature>
<name>R7ZTT3_9BACT</name>
<dbReference type="Pfam" id="PF14322">
    <property type="entry name" value="SusD-like_3"/>
    <property type="match status" value="1"/>
</dbReference>
<dbReference type="InterPro" id="IPR012944">
    <property type="entry name" value="SusD_RagB_dom"/>
</dbReference>
<keyword evidence="3" id="KW-0732">Signal</keyword>
<dbReference type="Proteomes" id="UP000013909">
    <property type="component" value="Unassembled WGS sequence"/>
</dbReference>
<dbReference type="GO" id="GO:0009279">
    <property type="term" value="C:cell outer membrane"/>
    <property type="evidence" value="ECO:0007669"/>
    <property type="project" value="UniProtKB-SubCell"/>
</dbReference>
<keyword evidence="5" id="KW-0998">Cell outer membrane</keyword>
<evidence type="ECO:0000313" key="8">
    <source>
        <dbReference type="EMBL" id="EON77492.1"/>
    </source>
</evidence>
<proteinExistence type="inferred from homology"/>
<dbReference type="InterPro" id="IPR011990">
    <property type="entry name" value="TPR-like_helical_dom_sf"/>
</dbReference>
<dbReference type="SUPFAM" id="SSF48452">
    <property type="entry name" value="TPR-like"/>
    <property type="match status" value="1"/>
</dbReference>
<sequence>MKRYINNYIIIIFSAALVILSACNEDELLFPAPQTSLTDANIFETPQRVLGLVNGFYNGLKANYFYGGRYVMYGDFRGEDFVNITNNIFTGYDTWSHTVNSNSNEVELLWRDAYLTINLANFFIDGIQRNPGVVSESLANQYIGEAKFVRALSYFALVTLYARPYTEDAGASPGLPLRLQAETDTENNDLARSSVAQVYAQILSDLNDAENSLPATHSTALLNTTRAHKNTAIALKTRVYLSMGDHAKVIEEASKIVSETAPFTATSGVAHQLHPDILEIFRTNYTSPESIFSMPMTELSSSTGQNSLGFIYNVSAEYFLNPEGIWGKADWRTVDARRSMFRVNNGRYFMTKYAKPAPFLDFVPVIRYSEVLLNYAEALALTGNLSRSLQLLEAVRHRSDPDFSFPIEAVSTSDALLETILTERRIELIGEGFRSNDLLRLLRPLPAKGSSSLFAPEITPSQTEYIFPMPNLEIINNKALMN</sequence>
<protein>
    <submittedName>
        <fullName evidence="8">RagB/SusD domain protein</fullName>
    </submittedName>
</protein>
<dbReference type="Pfam" id="PF07980">
    <property type="entry name" value="SusD_RagB"/>
    <property type="match status" value="1"/>
</dbReference>
<evidence type="ECO:0000259" key="7">
    <source>
        <dbReference type="Pfam" id="PF14322"/>
    </source>
</evidence>
<evidence type="ECO:0000256" key="5">
    <source>
        <dbReference type="ARBA" id="ARBA00023237"/>
    </source>
</evidence>
<comment type="caution">
    <text evidence="8">The sequence shown here is derived from an EMBL/GenBank/DDBJ whole genome shotgun (WGS) entry which is preliminary data.</text>
</comment>
<evidence type="ECO:0000256" key="3">
    <source>
        <dbReference type="ARBA" id="ARBA00022729"/>
    </source>
</evidence>
<comment type="similarity">
    <text evidence="2">Belongs to the SusD family.</text>
</comment>
<dbReference type="RefSeq" id="WP_010854160.1">
    <property type="nucleotide sequence ID" value="NZ_AQHR01000054.1"/>
</dbReference>
<evidence type="ECO:0000256" key="2">
    <source>
        <dbReference type="ARBA" id="ARBA00006275"/>
    </source>
</evidence>
<reference evidence="8 9" key="1">
    <citation type="submission" date="2013-02" db="EMBL/GenBank/DDBJ databases">
        <title>A novel strain isolated from Lonar lake, Maharashtra, India.</title>
        <authorList>
            <person name="Singh A."/>
        </authorList>
    </citation>
    <scope>NUCLEOTIDE SEQUENCE [LARGE SCALE GENOMIC DNA]</scope>
    <source>
        <strain evidence="8 9">AK24</strain>
    </source>
</reference>
<dbReference type="CDD" id="cd08977">
    <property type="entry name" value="SusD"/>
    <property type="match status" value="1"/>
</dbReference>
<organism evidence="8 9">
    <name type="scientific">Lunatimonas lonarensis</name>
    <dbReference type="NCBI Taxonomy" id="1232681"/>
    <lineage>
        <taxon>Bacteria</taxon>
        <taxon>Pseudomonadati</taxon>
        <taxon>Bacteroidota</taxon>
        <taxon>Cytophagia</taxon>
        <taxon>Cytophagales</taxon>
        <taxon>Cyclobacteriaceae</taxon>
    </lineage>
</organism>
<dbReference type="STRING" id="1232681.ADIS_2022"/>
<dbReference type="PATRIC" id="fig|1288963.3.peg.2013"/>
<evidence type="ECO:0000313" key="9">
    <source>
        <dbReference type="Proteomes" id="UP000013909"/>
    </source>
</evidence>
<dbReference type="AlphaFoldDB" id="R7ZTT3"/>
<dbReference type="PROSITE" id="PS51257">
    <property type="entry name" value="PROKAR_LIPOPROTEIN"/>
    <property type="match status" value="1"/>
</dbReference>
<keyword evidence="4" id="KW-0472">Membrane</keyword>
<dbReference type="Gene3D" id="1.25.40.390">
    <property type="match status" value="1"/>
</dbReference>
<gene>
    <name evidence="8" type="ORF">ADIS_2022</name>
</gene>
<dbReference type="OrthoDB" id="9792139at2"/>
<evidence type="ECO:0000256" key="4">
    <source>
        <dbReference type="ARBA" id="ARBA00023136"/>
    </source>
</evidence>
<keyword evidence="9" id="KW-1185">Reference proteome</keyword>
<dbReference type="EMBL" id="AQHR01000054">
    <property type="protein sequence ID" value="EON77492.1"/>
    <property type="molecule type" value="Genomic_DNA"/>
</dbReference>
<evidence type="ECO:0000259" key="6">
    <source>
        <dbReference type="Pfam" id="PF07980"/>
    </source>
</evidence>
<evidence type="ECO:0000256" key="1">
    <source>
        <dbReference type="ARBA" id="ARBA00004442"/>
    </source>
</evidence>
<accession>R7ZTT3</accession>
<feature type="domain" description="SusD-like N-terminal" evidence="7">
    <location>
        <begin position="94"/>
        <end position="241"/>
    </location>
</feature>